<sequence length="144" mass="15113">MRRRSVLRATATAGVLGVAGCAAMSGEDDATPVTVQAVDVLNRRSAAATAEFVADRGEEVAVRRTVELAGSENASRPPGVEIAAFADDPGVYRFRLDVRDGETLKTTPSGLNVTADGADCVRVVFVLNLDDRLTAYARSPCASE</sequence>
<comment type="caution">
    <text evidence="1">The sequence shown here is derived from an EMBL/GenBank/DDBJ whole genome shotgun (WGS) entry which is preliminary data.</text>
</comment>
<dbReference type="AlphaFoldDB" id="A0ABD5VG90"/>
<reference evidence="1 2" key="1">
    <citation type="journal article" date="2019" name="Int. J. Syst. Evol. Microbiol.">
        <title>The Global Catalogue of Microorganisms (GCM) 10K type strain sequencing project: providing services to taxonomists for standard genome sequencing and annotation.</title>
        <authorList>
            <consortium name="The Broad Institute Genomics Platform"/>
            <consortium name="The Broad Institute Genome Sequencing Center for Infectious Disease"/>
            <person name="Wu L."/>
            <person name="Ma J."/>
        </authorList>
    </citation>
    <scope>NUCLEOTIDE SEQUENCE [LARGE SCALE GENOMIC DNA]</scope>
    <source>
        <strain evidence="1 2">GX26</strain>
    </source>
</reference>
<proteinExistence type="predicted"/>
<dbReference type="PROSITE" id="PS51257">
    <property type="entry name" value="PROKAR_LIPOPROTEIN"/>
    <property type="match status" value="1"/>
</dbReference>
<dbReference type="EMBL" id="JBHSXN010000003">
    <property type="protein sequence ID" value="MFC6954520.1"/>
    <property type="molecule type" value="Genomic_DNA"/>
</dbReference>
<dbReference type="RefSeq" id="WP_336351466.1">
    <property type="nucleotide sequence ID" value="NZ_JAZAQL010000003.1"/>
</dbReference>
<protein>
    <submittedName>
        <fullName evidence="1">Uncharacterized protein</fullName>
    </submittedName>
</protein>
<gene>
    <name evidence="1" type="ORF">ACFQGB_16770</name>
</gene>
<dbReference type="Proteomes" id="UP001596395">
    <property type="component" value="Unassembled WGS sequence"/>
</dbReference>
<accession>A0ABD5VG90</accession>
<keyword evidence="2" id="KW-1185">Reference proteome</keyword>
<evidence type="ECO:0000313" key="2">
    <source>
        <dbReference type="Proteomes" id="UP001596395"/>
    </source>
</evidence>
<name>A0ABD5VG90_9EURY</name>
<evidence type="ECO:0000313" key="1">
    <source>
        <dbReference type="EMBL" id="MFC6954520.1"/>
    </source>
</evidence>
<organism evidence="1 2">
    <name type="scientific">Halorubellus litoreus</name>
    <dbReference type="NCBI Taxonomy" id="755308"/>
    <lineage>
        <taxon>Archaea</taxon>
        <taxon>Methanobacteriati</taxon>
        <taxon>Methanobacteriota</taxon>
        <taxon>Stenosarchaea group</taxon>
        <taxon>Halobacteria</taxon>
        <taxon>Halobacteriales</taxon>
        <taxon>Halorubellaceae</taxon>
        <taxon>Halorubellus</taxon>
    </lineage>
</organism>